<dbReference type="Proteomes" id="UP000076152">
    <property type="component" value="Chromosome"/>
</dbReference>
<organism evidence="1 2">
    <name type="scientific">Acinetobacter pittii</name>
    <name type="common">Acinetobacter genomosp. 3</name>
    <dbReference type="NCBI Taxonomy" id="48296"/>
    <lineage>
        <taxon>Bacteria</taxon>
        <taxon>Pseudomonadati</taxon>
        <taxon>Pseudomonadota</taxon>
        <taxon>Gammaproteobacteria</taxon>
        <taxon>Moraxellales</taxon>
        <taxon>Moraxellaceae</taxon>
        <taxon>Acinetobacter</taxon>
        <taxon>Acinetobacter calcoaceticus/baumannii complex</taxon>
    </lineage>
</organism>
<proteinExistence type="predicted"/>
<dbReference type="EMBL" id="CP015145">
    <property type="protein sequence ID" value="AMX20605.1"/>
    <property type="molecule type" value="Genomic_DNA"/>
</dbReference>
<sequence length="220" mass="25747">MFKVIRSEKPKDWTSKEYSHPLVVKQLRKDFFSKCYLCEQADFGNVNVEHFVPHEGKSEELLITWENLYYSCSHCNGIKGSRHKELLDCCNEQHNVDIAILLEAPSTPTGKVIITNSLSPDNPLYELTRNTITLLEQCYNNSNKGPQQVSHEFLIDKIMENHAKLQCLRFELKKDFYRMTQVRKAEIIELISNMLEPSYEFSAFWKTYVRNDPFLSEILS</sequence>
<dbReference type="RefSeq" id="WP_063099515.1">
    <property type="nucleotide sequence ID" value="NZ_CP015145.1"/>
</dbReference>
<evidence type="ECO:0000313" key="2">
    <source>
        <dbReference type="Proteomes" id="UP000076152"/>
    </source>
</evidence>
<dbReference type="AlphaFoldDB" id="A0AB33BB42"/>
<evidence type="ECO:0000313" key="1">
    <source>
        <dbReference type="EMBL" id="AMX20605.1"/>
    </source>
</evidence>
<name>A0AB33BB42_ACIPI</name>
<protein>
    <recommendedName>
        <fullName evidence="3">HNH endonuclease</fullName>
    </recommendedName>
</protein>
<reference evidence="1 2" key="1">
    <citation type="submission" date="2016-04" db="EMBL/GenBank/DDBJ databases">
        <title>Complete genome sequencing of OXA-72 bearing Acinetobacter pittii strain IEC338SC.</title>
        <authorList>
            <person name="Brasiliense D.M."/>
            <person name="Lima K.V."/>
            <person name="Souza C.O."/>
            <person name="Dutra L.G."/>
            <person name="Mamizuka E.M."/>
            <person name="Perez-Chaparro P.J."/>
            <person name="McCulloch J.A."/>
        </authorList>
    </citation>
    <scope>NUCLEOTIDE SEQUENCE [LARGE SCALE GENOMIC DNA]</scope>
    <source>
        <strain evidence="1 2">IEC338SC</strain>
    </source>
</reference>
<accession>A0AB33BB42</accession>
<evidence type="ECO:0008006" key="3">
    <source>
        <dbReference type="Google" id="ProtNLM"/>
    </source>
</evidence>
<dbReference type="Gene3D" id="1.10.30.50">
    <property type="match status" value="1"/>
</dbReference>
<gene>
    <name evidence="1" type="ORF">IEC338SC_3500</name>
</gene>